<proteinExistence type="predicted"/>
<feature type="signal peptide" evidence="2">
    <location>
        <begin position="1"/>
        <end position="22"/>
    </location>
</feature>
<feature type="domain" description="Lnb N-terminal periplasmic" evidence="3">
    <location>
        <begin position="30"/>
        <end position="173"/>
    </location>
</feature>
<evidence type="ECO:0000313" key="6">
    <source>
        <dbReference type="Proteomes" id="UP000628448"/>
    </source>
</evidence>
<evidence type="ECO:0000256" key="2">
    <source>
        <dbReference type="SAM" id="SignalP"/>
    </source>
</evidence>
<organism evidence="5 6">
    <name type="scientific">Panacibacter microcysteis</name>
    <dbReference type="NCBI Taxonomy" id="2793269"/>
    <lineage>
        <taxon>Bacteria</taxon>
        <taxon>Pseudomonadati</taxon>
        <taxon>Bacteroidota</taxon>
        <taxon>Chitinophagia</taxon>
        <taxon>Chitinophagales</taxon>
        <taxon>Chitinophagaceae</taxon>
        <taxon>Panacibacter</taxon>
    </lineage>
</organism>
<dbReference type="AlphaFoldDB" id="A0A931GY60"/>
<dbReference type="Proteomes" id="UP000628448">
    <property type="component" value="Unassembled WGS sequence"/>
</dbReference>
<keyword evidence="1" id="KW-1133">Transmembrane helix</keyword>
<gene>
    <name evidence="5" type="ORF">I5907_14540</name>
</gene>
<keyword evidence="1" id="KW-0472">Membrane</keyword>
<comment type="caution">
    <text evidence="5">The sequence shown here is derived from an EMBL/GenBank/DDBJ whole genome shotgun (WGS) entry which is preliminary data.</text>
</comment>
<feature type="transmembrane region" description="Helical" evidence="1">
    <location>
        <begin position="254"/>
        <end position="274"/>
    </location>
</feature>
<dbReference type="EMBL" id="JADWYR010000002">
    <property type="protein sequence ID" value="MBG9377459.1"/>
    <property type="molecule type" value="Genomic_DNA"/>
</dbReference>
<dbReference type="Pfam" id="PF25221">
    <property type="entry name" value="5TMH_Lnb"/>
    <property type="match status" value="1"/>
</dbReference>
<accession>A0A931GY60</accession>
<dbReference type="InterPro" id="IPR057436">
    <property type="entry name" value="5TMH_Lnb"/>
</dbReference>
<sequence length="393" mass="45043">MRRLVLCSLLILFVLLSNTAPAQNDSSCPLRISVLTCSPGQELYSLFGHSALRIVDLAKHTDIIYNWGTFEGYGEPDFYLKFMRGKLRYFVSPDKLDDFMYEYQYDGRSVTEQILDLSCEDKLRIKHAVDSNMLPQNRFYKYDFTFDNCTTRIRDIIAQNTASLNLPDSLVPAGTTFRNMLYFYLDRGSQPWSKLGIDILLGSKLDKVVTTSQAMFLPEYLMAAIDLSTRDNKTLTGNKRQLLPAQPYGEMKGIYEPLLIIFAVCLLFFTLSLAKSSTAKRLTRIIDSLLLYLTGLLGFLLLFMWFFTDHAACADNYNLLWALPPNLIIAFSNKQKQSVRSYFKLTSIVLLLTITLWLWLPQQLNIAILPLAVYLLYRYIAHAGFSFQKKPQG</sequence>
<keyword evidence="2" id="KW-0732">Signal</keyword>
<keyword evidence="6" id="KW-1185">Reference proteome</keyword>
<feature type="domain" description="Lnb-like transmembrane" evidence="4">
    <location>
        <begin position="253"/>
        <end position="389"/>
    </location>
</feature>
<feature type="transmembrane region" description="Helical" evidence="1">
    <location>
        <begin position="286"/>
        <end position="307"/>
    </location>
</feature>
<feature type="chain" id="PRO_5037504568" evidence="2">
    <location>
        <begin position="23"/>
        <end position="393"/>
    </location>
</feature>
<dbReference type="Pfam" id="PF13387">
    <property type="entry name" value="Lnb_N"/>
    <property type="match status" value="1"/>
</dbReference>
<evidence type="ECO:0000313" key="5">
    <source>
        <dbReference type="EMBL" id="MBG9377459.1"/>
    </source>
</evidence>
<feature type="transmembrane region" description="Helical" evidence="1">
    <location>
        <begin position="319"/>
        <end position="335"/>
    </location>
</feature>
<name>A0A931GY60_9BACT</name>
<evidence type="ECO:0000259" key="4">
    <source>
        <dbReference type="Pfam" id="PF25221"/>
    </source>
</evidence>
<evidence type="ECO:0000256" key="1">
    <source>
        <dbReference type="SAM" id="Phobius"/>
    </source>
</evidence>
<feature type="transmembrane region" description="Helical" evidence="1">
    <location>
        <begin position="342"/>
        <end position="360"/>
    </location>
</feature>
<protein>
    <submittedName>
        <fullName evidence="5">DUF4105 domain-containing protein</fullName>
    </submittedName>
</protein>
<keyword evidence="1" id="KW-0812">Transmembrane</keyword>
<reference evidence="5" key="1">
    <citation type="submission" date="2020-11" db="EMBL/GenBank/DDBJ databases">
        <title>Bacterial whole genome sequence for Panacibacter sp. DH6.</title>
        <authorList>
            <person name="Le V."/>
            <person name="Ko S."/>
            <person name="Ahn C.-Y."/>
            <person name="Oh H.-M."/>
        </authorList>
    </citation>
    <scope>NUCLEOTIDE SEQUENCE</scope>
    <source>
        <strain evidence="5">DH6</strain>
    </source>
</reference>
<feature type="transmembrane region" description="Helical" evidence="1">
    <location>
        <begin position="366"/>
        <end position="387"/>
    </location>
</feature>
<evidence type="ECO:0000259" key="3">
    <source>
        <dbReference type="Pfam" id="PF13387"/>
    </source>
</evidence>
<dbReference type="InterPro" id="IPR025178">
    <property type="entry name" value="Lnb_N"/>
</dbReference>
<dbReference type="RefSeq" id="WP_196991540.1">
    <property type="nucleotide sequence ID" value="NZ_JADWYR010000002.1"/>
</dbReference>